<dbReference type="Proteomes" id="UP000824176">
    <property type="component" value="Unassembled WGS sequence"/>
</dbReference>
<organism evidence="2 3">
    <name type="scientific">Candidatus Mucispirillum faecigallinarum</name>
    <dbReference type="NCBI Taxonomy" id="2838699"/>
    <lineage>
        <taxon>Bacteria</taxon>
        <taxon>Pseudomonadati</taxon>
        <taxon>Deferribacterota</taxon>
        <taxon>Deferribacteres</taxon>
        <taxon>Deferribacterales</taxon>
        <taxon>Mucispirillaceae</taxon>
        <taxon>Mucispirillum</taxon>
    </lineage>
</organism>
<dbReference type="AlphaFoldDB" id="A0A9D2KB38"/>
<sequence length="167" mass="19081">MTIELKNEETGDVKKIEHGINWFLLFTAPLFGITLFKNKLNRSGFIMLAASVLFLLGIICFGAFTSSFANLYPYASQVQAAPSFLMQLYYLLDIDYKDVLEFFLASSGILFLFILVFSGYTAYNSNKWISENYRLAGYKVVTNNTLVRNLLKRDWGLTDDDFAKEVK</sequence>
<feature type="transmembrane region" description="Helical" evidence="1">
    <location>
        <begin position="45"/>
        <end position="65"/>
    </location>
</feature>
<accession>A0A9D2KB38</accession>
<evidence type="ECO:0000313" key="2">
    <source>
        <dbReference type="EMBL" id="HIZ88387.1"/>
    </source>
</evidence>
<keyword evidence="1" id="KW-0812">Transmembrane</keyword>
<keyword evidence="1" id="KW-0472">Membrane</keyword>
<dbReference type="EMBL" id="DXAQ01000006">
    <property type="protein sequence ID" value="HIZ88387.1"/>
    <property type="molecule type" value="Genomic_DNA"/>
</dbReference>
<protein>
    <submittedName>
        <fullName evidence="2">Uncharacterized protein</fullName>
    </submittedName>
</protein>
<proteinExistence type="predicted"/>
<feature type="transmembrane region" description="Helical" evidence="1">
    <location>
        <begin position="20"/>
        <end position="38"/>
    </location>
</feature>
<evidence type="ECO:0000313" key="3">
    <source>
        <dbReference type="Proteomes" id="UP000824176"/>
    </source>
</evidence>
<reference evidence="2" key="2">
    <citation type="submission" date="2021-04" db="EMBL/GenBank/DDBJ databases">
        <authorList>
            <person name="Gilroy R."/>
        </authorList>
    </citation>
    <scope>NUCLEOTIDE SEQUENCE</scope>
    <source>
        <strain evidence="2">ChiW4-1371</strain>
    </source>
</reference>
<comment type="caution">
    <text evidence="2">The sequence shown here is derived from an EMBL/GenBank/DDBJ whole genome shotgun (WGS) entry which is preliminary data.</text>
</comment>
<reference evidence="2" key="1">
    <citation type="journal article" date="2021" name="PeerJ">
        <title>Extensive microbial diversity within the chicken gut microbiome revealed by metagenomics and culture.</title>
        <authorList>
            <person name="Gilroy R."/>
            <person name="Ravi A."/>
            <person name="Getino M."/>
            <person name="Pursley I."/>
            <person name="Horton D.L."/>
            <person name="Alikhan N.F."/>
            <person name="Baker D."/>
            <person name="Gharbi K."/>
            <person name="Hall N."/>
            <person name="Watson M."/>
            <person name="Adriaenssens E.M."/>
            <person name="Foster-Nyarko E."/>
            <person name="Jarju S."/>
            <person name="Secka A."/>
            <person name="Antonio M."/>
            <person name="Oren A."/>
            <person name="Chaudhuri R.R."/>
            <person name="La Ragione R."/>
            <person name="Hildebrand F."/>
            <person name="Pallen M.J."/>
        </authorList>
    </citation>
    <scope>NUCLEOTIDE SEQUENCE</scope>
    <source>
        <strain evidence="2">ChiW4-1371</strain>
    </source>
</reference>
<evidence type="ECO:0000256" key="1">
    <source>
        <dbReference type="SAM" id="Phobius"/>
    </source>
</evidence>
<name>A0A9D2KB38_9BACT</name>
<feature type="transmembrane region" description="Helical" evidence="1">
    <location>
        <begin position="99"/>
        <end position="123"/>
    </location>
</feature>
<gene>
    <name evidence="2" type="ORF">H9804_00440</name>
</gene>
<keyword evidence="1" id="KW-1133">Transmembrane helix</keyword>